<sequence>MDAALEQIIAILLAASFAVGLVATISKATMSSEVKFMQTNHQWPSASAIDRGSPVMTPPCA</sequence>
<reference evidence="1 2" key="1">
    <citation type="submission" date="2018-06" db="EMBL/GenBank/DDBJ databases">
        <title>Draft Whole-Genome Sequence of the purple photosynthetic bacterium Rhodospeudomonas palustris XCP.</title>
        <authorList>
            <person name="Rayyan A."/>
            <person name="Meyer T.E."/>
            <person name="Kyndt J.A."/>
        </authorList>
    </citation>
    <scope>NUCLEOTIDE SEQUENCE [LARGE SCALE GENOMIC DNA]</scope>
    <source>
        <strain evidence="1 2">XCP</strain>
    </source>
</reference>
<dbReference type="Proteomes" id="UP000248134">
    <property type="component" value="Unassembled WGS sequence"/>
</dbReference>
<comment type="caution">
    <text evidence="1">The sequence shown here is derived from an EMBL/GenBank/DDBJ whole genome shotgun (WGS) entry which is preliminary data.</text>
</comment>
<proteinExistence type="predicted"/>
<dbReference type="AlphaFoldDB" id="A0A323UNY0"/>
<dbReference type="RefSeq" id="WP_110785236.1">
    <property type="nucleotide sequence ID" value="NZ_QKQS01000011.1"/>
</dbReference>
<gene>
    <name evidence="1" type="ORF">DNX69_06640</name>
</gene>
<dbReference type="EMBL" id="QKQS01000011">
    <property type="protein sequence ID" value="PZA12786.1"/>
    <property type="molecule type" value="Genomic_DNA"/>
</dbReference>
<organism evidence="1 2">
    <name type="scientific">Rhodopseudomonas palustris</name>
    <dbReference type="NCBI Taxonomy" id="1076"/>
    <lineage>
        <taxon>Bacteria</taxon>
        <taxon>Pseudomonadati</taxon>
        <taxon>Pseudomonadota</taxon>
        <taxon>Alphaproteobacteria</taxon>
        <taxon>Hyphomicrobiales</taxon>
        <taxon>Nitrobacteraceae</taxon>
        <taxon>Rhodopseudomonas</taxon>
    </lineage>
</organism>
<accession>A0A323UNY0</accession>
<protein>
    <submittedName>
        <fullName evidence="1">Uncharacterized protein</fullName>
    </submittedName>
</protein>
<evidence type="ECO:0000313" key="1">
    <source>
        <dbReference type="EMBL" id="PZA12786.1"/>
    </source>
</evidence>
<evidence type="ECO:0000313" key="2">
    <source>
        <dbReference type="Proteomes" id="UP000248134"/>
    </source>
</evidence>
<name>A0A323UNY0_RHOPL</name>